<gene>
    <name evidence="9" type="ORF">IAB63_08785</name>
</gene>
<keyword evidence="5" id="KW-0472">Membrane</keyword>
<protein>
    <recommendedName>
        <fullName evidence="8">ATP synthase F1 complex delta/epsilon subunit N-terminal domain-containing protein</fullName>
    </recommendedName>
</protein>
<feature type="domain" description="ATP synthase F1 complex delta/epsilon subunit N-terminal" evidence="8">
    <location>
        <begin position="8"/>
        <end position="82"/>
    </location>
</feature>
<evidence type="ECO:0000256" key="2">
    <source>
        <dbReference type="ARBA" id="ARBA00005712"/>
    </source>
</evidence>
<evidence type="ECO:0000259" key="8">
    <source>
        <dbReference type="Pfam" id="PF02823"/>
    </source>
</evidence>
<dbReference type="InterPro" id="IPR020546">
    <property type="entry name" value="ATP_synth_F1_dsu/esu_N"/>
</dbReference>
<evidence type="ECO:0000313" key="10">
    <source>
        <dbReference type="Proteomes" id="UP000824164"/>
    </source>
</evidence>
<dbReference type="InterPro" id="IPR001469">
    <property type="entry name" value="ATP_synth_F1_dsu/esu"/>
</dbReference>
<reference evidence="9" key="1">
    <citation type="submission" date="2020-10" db="EMBL/GenBank/DDBJ databases">
        <authorList>
            <person name="Gilroy R."/>
        </authorList>
    </citation>
    <scope>NUCLEOTIDE SEQUENCE</scope>
    <source>
        <strain evidence="9">CHK187-14744</strain>
    </source>
</reference>
<dbReference type="GO" id="GO:0045259">
    <property type="term" value="C:proton-transporting ATP synthase complex"/>
    <property type="evidence" value="ECO:0007669"/>
    <property type="project" value="UniProtKB-KW"/>
</dbReference>
<name>A0A9D1KXD2_9FIRM</name>
<dbReference type="Gene3D" id="2.60.15.10">
    <property type="entry name" value="F0F1 ATP synthase delta/epsilon subunit, N-terminal"/>
    <property type="match status" value="1"/>
</dbReference>
<dbReference type="GO" id="GO:0012505">
    <property type="term" value="C:endomembrane system"/>
    <property type="evidence" value="ECO:0007669"/>
    <property type="project" value="UniProtKB-SubCell"/>
</dbReference>
<evidence type="ECO:0000256" key="7">
    <source>
        <dbReference type="ARBA" id="ARBA00023310"/>
    </source>
</evidence>
<comment type="caution">
    <text evidence="9">The sequence shown here is derived from an EMBL/GenBank/DDBJ whole genome shotgun (WGS) entry which is preliminary data.</text>
</comment>
<sequence>MTDAMFGLEIILPDQILYKGRVKMLEMITAVGQVGIYKGHVPMTMVLRPGRAALHEKQKILYVHLENGFAQVLPEKVTILAEKGAFSLHGVQDSDIIGMI</sequence>
<keyword evidence="7" id="KW-0066">ATP synthesis</keyword>
<dbReference type="InterPro" id="IPR036771">
    <property type="entry name" value="ATPsynth_dsu/esu_N"/>
</dbReference>
<keyword evidence="6" id="KW-0139">CF(1)</keyword>
<dbReference type="GO" id="GO:0046933">
    <property type="term" value="F:proton-transporting ATP synthase activity, rotational mechanism"/>
    <property type="evidence" value="ECO:0007669"/>
    <property type="project" value="InterPro"/>
</dbReference>
<dbReference type="PANTHER" id="PTHR13822">
    <property type="entry name" value="ATP SYNTHASE DELTA/EPSILON CHAIN"/>
    <property type="match status" value="1"/>
</dbReference>
<dbReference type="Proteomes" id="UP000824164">
    <property type="component" value="Unassembled WGS sequence"/>
</dbReference>
<dbReference type="AlphaFoldDB" id="A0A9D1KXD2"/>
<accession>A0A9D1KXD2</accession>
<dbReference type="EMBL" id="DVLT01000053">
    <property type="protein sequence ID" value="HIU03333.1"/>
    <property type="molecule type" value="Genomic_DNA"/>
</dbReference>
<dbReference type="PANTHER" id="PTHR13822:SF10">
    <property type="entry name" value="ATP SYNTHASE EPSILON CHAIN, CHLOROPLASTIC"/>
    <property type="match status" value="1"/>
</dbReference>
<organism evidence="9 10">
    <name type="scientific">Candidatus Onthocola gallistercoris</name>
    <dbReference type="NCBI Taxonomy" id="2840876"/>
    <lineage>
        <taxon>Bacteria</taxon>
        <taxon>Bacillati</taxon>
        <taxon>Bacillota</taxon>
        <taxon>Bacilli</taxon>
        <taxon>Candidatus Onthocola</taxon>
    </lineage>
</organism>
<evidence type="ECO:0000256" key="3">
    <source>
        <dbReference type="ARBA" id="ARBA00022448"/>
    </source>
</evidence>
<comment type="subcellular location">
    <subcellularLocation>
        <location evidence="1">Endomembrane system</location>
        <topology evidence="1">Peripheral membrane protein</topology>
    </subcellularLocation>
</comment>
<keyword evidence="3" id="KW-0813">Transport</keyword>
<dbReference type="CDD" id="cd12152">
    <property type="entry name" value="F1-ATPase_delta"/>
    <property type="match status" value="1"/>
</dbReference>
<dbReference type="Pfam" id="PF02823">
    <property type="entry name" value="ATP-synt_DE_N"/>
    <property type="match status" value="1"/>
</dbReference>
<evidence type="ECO:0000256" key="4">
    <source>
        <dbReference type="ARBA" id="ARBA00023065"/>
    </source>
</evidence>
<evidence type="ECO:0000256" key="5">
    <source>
        <dbReference type="ARBA" id="ARBA00023136"/>
    </source>
</evidence>
<reference evidence="9" key="2">
    <citation type="journal article" date="2021" name="PeerJ">
        <title>Extensive microbial diversity within the chicken gut microbiome revealed by metagenomics and culture.</title>
        <authorList>
            <person name="Gilroy R."/>
            <person name="Ravi A."/>
            <person name="Getino M."/>
            <person name="Pursley I."/>
            <person name="Horton D.L."/>
            <person name="Alikhan N.F."/>
            <person name="Baker D."/>
            <person name="Gharbi K."/>
            <person name="Hall N."/>
            <person name="Watson M."/>
            <person name="Adriaenssens E.M."/>
            <person name="Foster-Nyarko E."/>
            <person name="Jarju S."/>
            <person name="Secka A."/>
            <person name="Antonio M."/>
            <person name="Oren A."/>
            <person name="Chaudhuri R.R."/>
            <person name="La Ragione R."/>
            <person name="Hildebrand F."/>
            <person name="Pallen M.J."/>
        </authorList>
    </citation>
    <scope>NUCLEOTIDE SEQUENCE</scope>
    <source>
        <strain evidence="9">CHK187-14744</strain>
    </source>
</reference>
<comment type="similarity">
    <text evidence="2">Belongs to the ATPase epsilon chain family.</text>
</comment>
<proteinExistence type="inferred from homology"/>
<evidence type="ECO:0000256" key="1">
    <source>
        <dbReference type="ARBA" id="ARBA00004184"/>
    </source>
</evidence>
<keyword evidence="4" id="KW-0406">Ion transport</keyword>
<evidence type="ECO:0000313" key="9">
    <source>
        <dbReference type="EMBL" id="HIU03333.1"/>
    </source>
</evidence>
<dbReference type="SUPFAM" id="SSF51344">
    <property type="entry name" value="Epsilon subunit of F1F0-ATP synthase N-terminal domain"/>
    <property type="match status" value="1"/>
</dbReference>
<evidence type="ECO:0000256" key="6">
    <source>
        <dbReference type="ARBA" id="ARBA00023196"/>
    </source>
</evidence>